<evidence type="ECO:0000313" key="1">
    <source>
        <dbReference type="EMBL" id="HDD31480.1"/>
    </source>
</evidence>
<dbReference type="Gene3D" id="3.40.50.11570">
    <property type="entry name" value="Protein of unknown function DUF257"/>
    <property type="match status" value="1"/>
</dbReference>
<dbReference type="Pfam" id="PF03192">
    <property type="entry name" value="DUF257"/>
    <property type="match status" value="1"/>
</dbReference>
<dbReference type="InterPro" id="IPR005489">
    <property type="entry name" value="DUF257"/>
</dbReference>
<protein>
    <recommendedName>
        <fullName evidence="2">DUF835 domain-containing protein</fullName>
    </recommendedName>
</protein>
<sequence length="200" mass="23035">MCNLLSILEDLKFGETVLVGYSSKAPVYLLFHELIKWSKENNYPVLVDDFLDTLHMYKVQMEIVGIDTSPLKDLNVIKMGGSIKIGNILGKISVTESAVLEGEYDKIFNNLSEDKIINPVLGFDKLFILYNDRKDYLNAIYRMLKYLGNKKRIAFYFINVDLIKSTFPEILPIMEEIATAVISIEEKDEFRINIRKPLNI</sequence>
<comment type="caution">
    <text evidence="1">The sequence shown here is derived from an EMBL/GenBank/DDBJ whole genome shotgun (WGS) entry which is preliminary data.</text>
</comment>
<evidence type="ECO:0008006" key="2">
    <source>
        <dbReference type="Google" id="ProtNLM"/>
    </source>
</evidence>
<accession>A0A7C0XZ03</accession>
<gene>
    <name evidence="1" type="ORF">ENF72_02500</name>
</gene>
<proteinExistence type="predicted"/>
<dbReference type="AlphaFoldDB" id="A0A7C0XZ03"/>
<dbReference type="Proteomes" id="UP000886210">
    <property type="component" value="Unassembled WGS sequence"/>
</dbReference>
<dbReference type="EMBL" id="DQYG01000110">
    <property type="protein sequence ID" value="HDD31480.1"/>
    <property type="molecule type" value="Genomic_DNA"/>
</dbReference>
<name>A0A7C0XZ03_THELI</name>
<organism evidence="1">
    <name type="scientific">Thermococcus litoralis</name>
    <dbReference type="NCBI Taxonomy" id="2265"/>
    <lineage>
        <taxon>Archaea</taxon>
        <taxon>Methanobacteriati</taxon>
        <taxon>Methanobacteriota</taxon>
        <taxon>Thermococci</taxon>
        <taxon>Thermococcales</taxon>
        <taxon>Thermococcaceae</taxon>
        <taxon>Thermococcus</taxon>
    </lineage>
</organism>
<reference evidence="1" key="1">
    <citation type="journal article" date="2020" name="mSystems">
        <title>Genome- and Community-Level Interaction Insights into Carbon Utilization and Element Cycling Functions of Hydrothermarchaeota in Hydrothermal Sediment.</title>
        <authorList>
            <person name="Zhou Z."/>
            <person name="Liu Y."/>
            <person name="Xu W."/>
            <person name="Pan J."/>
            <person name="Luo Z.H."/>
            <person name="Li M."/>
        </authorList>
    </citation>
    <scope>NUCLEOTIDE SEQUENCE [LARGE SCALE GENOMIC DNA]</scope>
    <source>
        <strain evidence="1">HyVt-151</strain>
    </source>
</reference>